<evidence type="ECO:0000256" key="3">
    <source>
        <dbReference type="ARBA" id="ARBA00022960"/>
    </source>
</evidence>
<dbReference type="AlphaFoldDB" id="A0A559J3K7"/>
<keyword evidence="2 6" id="KW-0812">Transmembrane</keyword>
<evidence type="ECO:0000256" key="1">
    <source>
        <dbReference type="ARBA" id="ARBA00004141"/>
    </source>
</evidence>
<feature type="transmembrane region" description="Helical" evidence="6">
    <location>
        <begin position="394"/>
        <end position="416"/>
    </location>
</feature>
<evidence type="ECO:0000313" key="7">
    <source>
        <dbReference type="EMBL" id="TVX94453.1"/>
    </source>
</evidence>
<feature type="transmembrane region" description="Helical" evidence="6">
    <location>
        <begin position="428"/>
        <end position="447"/>
    </location>
</feature>
<dbReference type="GO" id="GO:0032153">
    <property type="term" value="C:cell division site"/>
    <property type="evidence" value="ECO:0007669"/>
    <property type="project" value="TreeGrafter"/>
</dbReference>
<name>A0A559J3K7_9BACL</name>
<comment type="subcellular location">
    <subcellularLocation>
        <location evidence="1">Membrane</location>
        <topology evidence="1">Multi-pass membrane protein</topology>
    </subcellularLocation>
</comment>
<dbReference type="GO" id="GO:0008360">
    <property type="term" value="P:regulation of cell shape"/>
    <property type="evidence" value="ECO:0007669"/>
    <property type="project" value="UniProtKB-KW"/>
</dbReference>
<dbReference type="NCBIfam" id="NF038403">
    <property type="entry name" value="perm_prefix_1"/>
    <property type="match status" value="1"/>
</dbReference>
<evidence type="ECO:0000256" key="5">
    <source>
        <dbReference type="ARBA" id="ARBA00023136"/>
    </source>
</evidence>
<feature type="transmembrane region" description="Helical" evidence="6">
    <location>
        <begin position="264"/>
        <end position="283"/>
    </location>
</feature>
<feature type="transmembrane region" description="Helical" evidence="6">
    <location>
        <begin position="242"/>
        <end position="259"/>
    </location>
</feature>
<dbReference type="EMBL" id="VNJK01000001">
    <property type="protein sequence ID" value="TVX94453.1"/>
    <property type="molecule type" value="Genomic_DNA"/>
</dbReference>
<evidence type="ECO:0000256" key="2">
    <source>
        <dbReference type="ARBA" id="ARBA00022692"/>
    </source>
</evidence>
<gene>
    <name evidence="7" type="ORF">FPZ44_16165</name>
</gene>
<protein>
    <recommendedName>
        <fullName evidence="9">FtsW/RodA/SpoVE family cell cycle protein</fullName>
    </recommendedName>
</protein>
<sequence length="463" mass="52266">MNGGVKGFAEHPDIVQYLDRVCGQVKAKAMHEDIRNELLGHLEDLAEERKYHDNTSLEETVSDVLKQMGSPEEVGKGLHTAHKPKPEWSVIALVAGMVGIALIILLNLSVDFPIKEDLLYGFIGISVMIAVYFADYRKLLRFSWQLYVITLALLVVAHLISLYLGYIAPDYATTESQMNDFNRIYAQLFYLSPYLFLISFAGIFQLKRHDMQVKGMEIRSTNVKMIVSILLPIIVYSHYASLITFFSYCIGLVVLLLIAGYRKLLLSVSLSGALLMGLILYIGSTPKGSHWIGIQGMLQHNLYYFTDGLNRGAGSISERSFRLLESAGMWGQGFGLNDINTMMYPHNIEFQFTYAVHSLGWVFGIISILFVLFFIKRVLRMGIMLKDGYARGLVIGLTTVLVLQYVWNILMCLNIFPEGAPQLPLMNWSSLTVIFDFAVVGLMLSAYRRKDMYSHRQLSGSIE</sequence>
<feature type="transmembrane region" description="Helical" evidence="6">
    <location>
        <begin position="188"/>
        <end position="206"/>
    </location>
</feature>
<comment type="caution">
    <text evidence="7">The sequence shown here is derived from an EMBL/GenBank/DDBJ whole genome shotgun (WGS) entry which is preliminary data.</text>
</comment>
<keyword evidence="4 6" id="KW-1133">Transmembrane helix</keyword>
<dbReference type="RefSeq" id="WP_144991558.1">
    <property type="nucleotide sequence ID" value="NZ_VNJK01000001.1"/>
</dbReference>
<dbReference type="InterPro" id="IPR001182">
    <property type="entry name" value="FtsW/RodA"/>
</dbReference>
<proteinExistence type="predicted"/>
<organism evidence="7 8">
    <name type="scientific">Paenibacillus agilis</name>
    <dbReference type="NCBI Taxonomy" id="3020863"/>
    <lineage>
        <taxon>Bacteria</taxon>
        <taxon>Bacillati</taxon>
        <taxon>Bacillota</taxon>
        <taxon>Bacilli</taxon>
        <taxon>Bacillales</taxon>
        <taxon>Paenibacillaceae</taxon>
        <taxon>Paenibacillus</taxon>
    </lineage>
</organism>
<dbReference type="Proteomes" id="UP000318102">
    <property type="component" value="Unassembled WGS sequence"/>
</dbReference>
<dbReference type="PANTHER" id="PTHR30474:SF1">
    <property type="entry name" value="PEPTIDOGLYCAN GLYCOSYLTRANSFERASE MRDB"/>
    <property type="match status" value="1"/>
</dbReference>
<evidence type="ECO:0000256" key="6">
    <source>
        <dbReference type="SAM" id="Phobius"/>
    </source>
</evidence>
<keyword evidence="8" id="KW-1185">Reference proteome</keyword>
<dbReference type="GO" id="GO:0015648">
    <property type="term" value="F:lipid-linked peptidoglycan transporter activity"/>
    <property type="evidence" value="ECO:0007669"/>
    <property type="project" value="TreeGrafter"/>
</dbReference>
<dbReference type="PANTHER" id="PTHR30474">
    <property type="entry name" value="CELL CYCLE PROTEIN"/>
    <property type="match status" value="1"/>
</dbReference>
<evidence type="ECO:0008006" key="9">
    <source>
        <dbReference type="Google" id="ProtNLM"/>
    </source>
</evidence>
<dbReference type="GO" id="GO:0005886">
    <property type="term" value="C:plasma membrane"/>
    <property type="evidence" value="ECO:0007669"/>
    <property type="project" value="TreeGrafter"/>
</dbReference>
<feature type="transmembrane region" description="Helical" evidence="6">
    <location>
        <begin position="88"/>
        <end position="106"/>
    </location>
</feature>
<dbReference type="OrthoDB" id="2192428at2"/>
<reference evidence="7 8" key="1">
    <citation type="submission" date="2019-07" db="EMBL/GenBank/DDBJ databases">
        <authorList>
            <person name="Kim J."/>
        </authorList>
    </citation>
    <scope>NUCLEOTIDE SEQUENCE [LARGE SCALE GENOMIC DNA]</scope>
    <source>
        <strain evidence="7 8">N4</strain>
    </source>
</reference>
<feature type="transmembrane region" description="Helical" evidence="6">
    <location>
        <begin position="118"/>
        <end position="134"/>
    </location>
</feature>
<dbReference type="GO" id="GO:0051301">
    <property type="term" value="P:cell division"/>
    <property type="evidence" value="ECO:0007669"/>
    <property type="project" value="InterPro"/>
</dbReference>
<feature type="transmembrane region" description="Helical" evidence="6">
    <location>
        <begin position="352"/>
        <end position="374"/>
    </location>
</feature>
<evidence type="ECO:0000313" key="8">
    <source>
        <dbReference type="Proteomes" id="UP000318102"/>
    </source>
</evidence>
<accession>A0A559J3K7</accession>
<evidence type="ECO:0000256" key="4">
    <source>
        <dbReference type="ARBA" id="ARBA00022989"/>
    </source>
</evidence>
<keyword evidence="3" id="KW-0133">Cell shape</keyword>
<keyword evidence="5 6" id="KW-0472">Membrane</keyword>
<feature type="transmembrane region" description="Helical" evidence="6">
    <location>
        <begin position="146"/>
        <end position="168"/>
    </location>
</feature>
<dbReference type="InterPro" id="IPR047928">
    <property type="entry name" value="Perm_prefix_1"/>
</dbReference>